<keyword evidence="5 9" id="KW-0812">Transmembrane</keyword>
<protein>
    <recommendedName>
        <fullName evidence="8">Permease IIC component</fullName>
    </recommendedName>
</protein>
<dbReference type="InterPro" id="IPR004796">
    <property type="entry name" value="PTS_IIC_cello"/>
</dbReference>
<dbReference type="InterPro" id="IPR051088">
    <property type="entry name" value="PTS_Sugar-EIIC/EIIB"/>
</dbReference>
<evidence type="ECO:0000313" key="12">
    <source>
        <dbReference type="Proteomes" id="UP000317663"/>
    </source>
</evidence>
<keyword evidence="6 9" id="KW-1133">Transmembrane helix</keyword>
<feature type="transmembrane region" description="Helical" evidence="9">
    <location>
        <begin position="136"/>
        <end position="161"/>
    </location>
</feature>
<feature type="transmembrane region" description="Helical" evidence="9">
    <location>
        <begin position="286"/>
        <end position="306"/>
    </location>
</feature>
<proteinExistence type="predicted"/>
<evidence type="ECO:0000256" key="3">
    <source>
        <dbReference type="ARBA" id="ARBA00022475"/>
    </source>
</evidence>
<dbReference type="PANTHER" id="PTHR33989">
    <property type="match status" value="1"/>
</dbReference>
<evidence type="ECO:0000256" key="1">
    <source>
        <dbReference type="ARBA" id="ARBA00004651"/>
    </source>
</evidence>
<comment type="function">
    <text evidence="8">The phosphoenolpyruvate-dependent sugar phosphotransferase system (PTS), a major carbohydrate active -transport system, catalyzes the phosphorylation of incoming sugar substrates concomitant with their translocation across the cell membrane.</text>
</comment>
<feature type="transmembrane region" description="Helical" evidence="9">
    <location>
        <begin position="35"/>
        <end position="54"/>
    </location>
</feature>
<evidence type="ECO:0000259" key="10">
    <source>
        <dbReference type="PROSITE" id="PS51105"/>
    </source>
</evidence>
<feature type="transmembrane region" description="Helical" evidence="9">
    <location>
        <begin position="395"/>
        <end position="414"/>
    </location>
</feature>
<evidence type="ECO:0000256" key="8">
    <source>
        <dbReference type="PIRNR" id="PIRNR006351"/>
    </source>
</evidence>
<dbReference type="NCBIfam" id="TIGR00410">
    <property type="entry name" value="lacE"/>
    <property type="match status" value="1"/>
</dbReference>
<evidence type="ECO:0000256" key="2">
    <source>
        <dbReference type="ARBA" id="ARBA00022448"/>
    </source>
</evidence>
<keyword evidence="4 8" id="KW-0762">Sugar transport</keyword>
<reference evidence="11 12" key="1">
    <citation type="journal article" date="2019" name="Environ. Microbiol.">
        <title>Species interactions and distinct microbial communities in high Arctic permafrost affected cryosols are associated with the CH4 and CO2 gas fluxes.</title>
        <authorList>
            <person name="Altshuler I."/>
            <person name="Hamel J."/>
            <person name="Turney S."/>
            <person name="Magnuson E."/>
            <person name="Levesque R."/>
            <person name="Greer C."/>
            <person name="Whyte L.G."/>
        </authorList>
    </citation>
    <scope>NUCLEOTIDE SEQUENCE [LARGE SCALE GENOMIC DNA]</scope>
    <source>
        <strain evidence="11 12">E4</strain>
    </source>
</reference>
<dbReference type="PROSITE" id="PS51105">
    <property type="entry name" value="PTS_EIIC_TYPE_3"/>
    <property type="match status" value="1"/>
</dbReference>
<dbReference type="PIRSF" id="PIRSF006351">
    <property type="entry name" value="PTS_EIIC-Cellobiose"/>
    <property type="match status" value="1"/>
</dbReference>
<evidence type="ECO:0000256" key="5">
    <source>
        <dbReference type="ARBA" id="ARBA00022692"/>
    </source>
</evidence>
<feature type="transmembrane region" description="Helical" evidence="9">
    <location>
        <begin position="344"/>
        <end position="363"/>
    </location>
</feature>
<keyword evidence="2 8" id="KW-0813">Transport</keyword>
<comment type="subcellular location">
    <subcellularLocation>
        <location evidence="1">Cell membrane</location>
        <topology evidence="1">Multi-pass membrane protein</topology>
    </subcellularLocation>
</comment>
<organism evidence="11 12">
    <name type="scientific">Ewingella americana</name>
    <dbReference type="NCBI Taxonomy" id="41202"/>
    <lineage>
        <taxon>Bacteria</taxon>
        <taxon>Pseudomonadati</taxon>
        <taxon>Pseudomonadota</taxon>
        <taxon>Gammaproteobacteria</taxon>
        <taxon>Enterobacterales</taxon>
        <taxon>Yersiniaceae</taxon>
        <taxon>Ewingella</taxon>
    </lineage>
</organism>
<dbReference type="Pfam" id="PF02378">
    <property type="entry name" value="PTS_EIIC"/>
    <property type="match status" value="1"/>
</dbReference>
<evidence type="ECO:0000313" key="11">
    <source>
        <dbReference type="EMBL" id="TPG64027.1"/>
    </source>
</evidence>
<comment type="caution">
    <text evidence="11">The sequence shown here is derived from an EMBL/GenBank/DDBJ whole genome shotgun (WGS) entry which is preliminary data.</text>
</comment>
<keyword evidence="3 8" id="KW-1003">Cell membrane</keyword>
<dbReference type="InterPro" id="IPR004501">
    <property type="entry name" value="PTS_EIIC_3"/>
</dbReference>
<feature type="transmembrane region" description="Helical" evidence="9">
    <location>
        <begin position="249"/>
        <end position="266"/>
    </location>
</feature>
<feature type="transmembrane region" description="Helical" evidence="9">
    <location>
        <begin position="182"/>
        <end position="202"/>
    </location>
</feature>
<dbReference type="OrthoDB" id="5843984at2"/>
<gene>
    <name evidence="11" type="ORF">EAH77_04165</name>
</gene>
<evidence type="ECO:0000256" key="4">
    <source>
        <dbReference type="ARBA" id="ARBA00022597"/>
    </source>
</evidence>
<dbReference type="GO" id="GO:0008982">
    <property type="term" value="F:protein-N(PI)-phosphohistidine-sugar phosphotransferase activity"/>
    <property type="evidence" value="ECO:0007669"/>
    <property type="project" value="UniProtKB-UniRule"/>
</dbReference>
<dbReference type="GO" id="GO:0009401">
    <property type="term" value="P:phosphoenolpyruvate-dependent sugar phosphotransferase system"/>
    <property type="evidence" value="ECO:0007669"/>
    <property type="project" value="InterPro"/>
</dbReference>
<feature type="transmembrane region" description="Helical" evidence="9">
    <location>
        <begin position="214"/>
        <end position="242"/>
    </location>
</feature>
<evidence type="ECO:0000256" key="9">
    <source>
        <dbReference type="SAM" id="Phobius"/>
    </source>
</evidence>
<name>A0A502GNW5_9GAMM</name>
<feature type="transmembrane region" description="Helical" evidence="9">
    <location>
        <begin position="84"/>
        <end position="104"/>
    </location>
</feature>
<dbReference type="RefSeq" id="WP_140470548.1">
    <property type="nucleotide sequence ID" value="NZ_RCZD01000002.1"/>
</dbReference>
<dbReference type="Proteomes" id="UP000317663">
    <property type="component" value="Unassembled WGS sequence"/>
</dbReference>
<evidence type="ECO:0000256" key="7">
    <source>
        <dbReference type="ARBA" id="ARBA00023136"/>
    </source>
</evidence>
<dbReference type="PANTHER" id="PTHR33989:SF4">
    <property type="entry name" value="PTS SYSTEM N,N'-DIACETYLCHITOBIOSE-SPECIFIC EIIC COMPONENT"/>
    <property type="match status" value="1"/>
</dbReference>
<dbReference type="InterPro" id="IPR003352">
    <property type="entry name" value="PTS_EIIC"/>
</dbReference>
<keyword evidence="7 8" id="KW-0472">Membrane</keyword>
<dbReference type="AlphaFoldDB" id="A0A502GNW5"/>
<sequence>MSHASDVLFGIIENKISPMAGKISSQRHIMAIRDGFISAMPFMIVGSFLLVFAYPPFSPDSGWAFARWWLAMSVKYQEVILTPYNMTMGIMSIYITAAIAYNLAASYKLNPFMTAMLSLMSFMLVASPQVNKMLPTLGLGGVGIFTAVLVAIYTTELARFLKVRNIGFKLPDQVPPKIKQSFDLLIPIMAVVLTLYPLSLFIQYQFDMLLPQAIMALFGPIISAADTLPAILIAVLICHLLWFAGIHGAVIISGMLQAFWLTNLGINQELLTSGQPPVHIFIEPFWQFFIVIGGSGSTMGLVLLYLRSRSAHLRSIGKLSLIPGIFNINEPVIFGSPIVMNPTLFIPFITAPLVNAVIAYIATRTDWVGKVISVVPWTAPAPIGAAWSTGWDLRAAALVLILIAISSVIYYPFFKAYEKQLLEQENPPEQEEKQTLTQPQA</sequence>
<feature type="domain" description="PTS EIIC type-3" evidence="10">
    <location>
        <begin position="12"/>
        <end position="413"/>
    </location>
</feature>
<accession>A0A502GNW5</accession>
<feature type="transmembrane region" description="Helical" evidence="9">
    <location>
        <begin position="111"/>
        <end position="130"/>
    </location>
</feature>
<keyword evidence="12" id="KW-1185">Reference proteome</keyword>
<dbReference type="GO" id="GO:0005886">
    <property type="term" value="C:plasma membrane"/>
    <property type="evidence" value="ECO:0007669"/>
    <property type="project" value="UniProtKB-SubCell"/>
</dbReference>
<evidence type="ECO:0000256" key="6">
    <source>
        <dbReference type="ARBA" id="ARBA00022989"/>
    </source>
</evidence>
<dbReference type="EMBL" id="RCZD01000002">
    <property type="protein sequence ID" value="TPG64027.1"/>
    <property type="molecule type" value="Genomic_DNA"/>
</dbReference>